<accession>A0A8J2Q3L4</accession>
<comment type="caution">
    <text evidence="1">The sequence shown here is derived from an EMBL/GenBank/DDBJ whole genome shotgun (WGS) entry which is preliminary data.</text>
</comment>
<proteinExistence type="predicted"/>
<keyword evidence="2" id="KW-1185">Reference proteome</keyword>
<evidence type="ECO:0000313" key="2">
    <source>
        <dbReference type="Proteomes" id="UP000746747"/>
    </source>
</evidence>
<gene>
    <name evidence="1" type="ORF">CJOHNSTONI_LOCUS4757</name>
</gene>
<evidence type="ECO:0000313" key="1">
    <source>
        <dbReference type="EMBL" id="CAG9534637.1"/>
    </source>
</evidence>
<name>A0A8J2Q3L4_9BILA</name>
<organism evidence="1 2">
    <name type="scientific">Cercopithifilaria johnstoni</name>
    <dbReference type="NCBI Taxonomy" id="2874296"/>
    <lineage>
        <taxon>Eukaryota</taxon>
        <taxon>Metazoa</taxon>
        <taxon>Ecdysozoa</taxon>
        <taxon>Nematoda</taxon>
        <taxon>Chromadorea</taxon>
        <taxon>Rhabditida</taxon>
        <taxon>Spirurina</taxon>
        <taxon>Spiruromorpha</taxon>
        <taxon>Filarioidea</taxon>
        <taxon>Onchocercidae</taxon>
        <taxon>Cercopithifilaria</taxon>
    </lineage>
</organism>
<dbReference type="EMBL" id="CAKAEH010001319">
    <property type="protein sequence ID" value="CAG9534637.1"/>
    <property type="molecule type" value="Genomic_DNA"/>
</dbReference>
<sequence>MSQCGDKVTKGVTRGRFIAHHCSWEGLRLGPDRLGGLHPLAGERCKPSWYRTRNSLGVNRPEHKTVSHRWGT</sequence>
<protein>
    <submittedName>
        <fullName evidence="1">Uncharacterized protein</fullName>
    </submittedName>
</protein>
<dbReference type="Proteomes" id="UP000746747">
    <property type="component" value="Unassembled WGS sequence"/>
</dbReference>
<reference evidence="1" key="1">
    <citation type="submission" date="2021-09" db="EMBL/GenBank/DDBJ databases">
        <authorList>
            <consortium name="Pathogen Informatics"/>
        </authorList>
    </citation>
    <scope>NUCLEOTIDE SEQUENCE</scope>
</reference>
<dbReference type="AlphaFoldDB" id="A0A8J2Q3L4"/>